<evidence type="ECO:0000256" key="4">
    <source>
        <dbReference type="ARBA" id="ARBA00006627"/>
    </source>
</evidence>
<feature type="transmembrane region" description="Helical" evidence="10">
    <location>
        <begin position="448"/>
        <end position="473"/>
    </location>
</feature>
<evidence type="ECO:0000256" key="1">
    <source>
        <dbReference type="ARBA" id="ARBA00004127"/>
    </source>
</evidence>
<keyword evidence="6" id="KW-0256">Endoplasmic reticulum</keyword>
<evidence type="ECO:0000256" key="6">
    <source>
        <dbReference type="ARBA" id="ARBA00022824"/>
    </source>
</evidence>
<reference evidence="11" key="1">
    <citation type="submission" date="2021-01" db="EMBL/GenBank/DDBJ databases">
        <authorList>
            <person name="Corre E."/>
            <person name="Pelletier E."/>
            <person name="Niang G."/>
            <person name="Scheremetjew M."/>
            <person name="Finn R."/>
            <person name="Kale V."/>
            <person name="Holt S."/>
            <person name="Cochrane G."/>
            <person name="Meng A."/>
            <person name="Brown T."/>
            <person name="Cohen L."/>
        </authorList>
    </citation>
    <scope>NUCLEOTIDE SEQUENCE</scope>
    <source>
        <strain evidence="11">CCMP2078</strain>
    </source>
</reference>
<dbReference type="GO" id="GO:0006629">
    <property type="term" value="P:lipid metabolic process"/>
    <property type="evidence" value="ECO:0007669"/>
    <property type="project" value="TreeGrafter"/>
</dbReference>
<evidence type="ECO:0000256" key="9">
    <source>
        <dbReference type="ARBA" id="ARBA00023242"/>
    </source>
</evidence>
<gene>
    <name evidence="11" type="ORF">PPYR1160_LOCUS2141</name>
</gene>
<dbReference type="GO" id="GO:0005789">
    <property type="term" value="C:endoplasmic reticulum membrane"/>
    <property type="evidence" value="ECO:0007669"/>
    <property type="project" value="UniProtKB-SubCell"/>
</dbReference>
<protein>
    <recommendedName>
        <fullName evidence="12">Transmembrane protein 43</fullName>
    </recommendedName>
</protein>
<proteinExistence type="inferred from homology"/>
<dbReference type="InterPro" id="IPR012430">
    <property type="entry name" value="TMEM43_fam"/>
</dbReference>
<evidence type="ECO:0000256" key="8">
    <source>
        <dbReference type="ARBA" id="ARBA00023136"/>
    </source>
</evidence>
<evidence type="ECO:0008006" key="12">
    <source>
        <dbReference type="Google" id="ProtNLM"/>
    </source>
</evidence>
<evidence type="ECO:0000256" key="3">
    <source>
        <dbReference type="ARBA" id="ARBA00004586"/>
    </source>
</evidence>
<comment type="subcellular location">
    <subcellularLocation>
        <location evidence="1">Endomembrane system</location>
        <topology evidence="1">Multi-pass membrane protein</topology>
    </subcellularLocation>
    <subcellularLocation>
        <location evidence="3">Endoplasmic reticulum membrane</location>
    </subcellularLocation>
    <subcellularLocation>
        <location evidence="2">Nucleus envelope</location>
    </subcellularLocation>
</comment>
<evidence type="ECO:0000256" key="10">
    <source>
        <dbReference type="SAM" id="Phobius"/>
    </source>
</evidence>
<evidence type="ECO:0000256" key="7">
    <source>
        <dbReference type="ARBA" id="ARBA00022989"/>
    </source>
</evidence>
<keyword evidence="8 10" id="KW-0472">Membrane</keyword>
<keyword evidence="9" id="KW-0539">Nucleus</keyword>
<evidence type="ECO:0000313" key="11">
    <source>
        <dbReference type="EMBL" id="CAD8252649.1"/>
    </source>
</evidence>
<evidence type="ECO:0000256" key="5">
    <source>
        <dbReference type="ARBA" id="ARBA00022692"/>
    </source>
</evidence>
<comment type="similarity">
    <text evidence="4">Belongs to the TMEM43 family.</text>
</comment>
<dbReference type="PANTHER" id="PTHR13416:SF2">
    <property type="entry name" value="TRANSMEMBRANE PROTEIN 43"/>
    <property type="match status" value="1"/>
</dbReference>
<dbReference type="PANTHER" id="PTHR13416">
    <property type="match status" value="1"/>
</dbReference>
<accession>A0A7R9U3B6</accession>
<feature type="transmembrane region" description="Helical" evidence="10">
    <location>
        <begin position="52"/>
        <end position="78"/>
    </location>
</feature>
<sequence length="546" mass="60994">MTSSWRSRLPASPRSPPLSPRFTAAELDLELQPNPKLFLRKKQRKQLGYRTVVHEFGLTGPVIGAVWIGICLFGLLSFEKQEVRNAMSIHSLLDLAETSPREITADLEPRLVVHRGELRVEASSIADREVGIRVSRSVLLQRRVEMYQYIKPNMYQYSDVSGDVHSVPSEGYQAGWSEKRIHTDSEQYSNPKTWRIDNLDLAPAEVFLGQFALCPEMRASLEKAFLRRLELEPAKMKEMTPSSEWQLLAEPDPSNAWKSTEIADLSLTLHDDGFIYSGNPRAPKVGDLRIHYMYSPTENSFATALGELVVEEIRSADRRRPSLSLDTFISEEVDFEDGNELPKVRGRLKPYPMRELHAHGAARRLDGEPEASPQDFTLATPVAEALHLDRVFPLLSGRRRTTVVSNGRSAAKIWSIAMIDVGVIDAETLVSKYIQNHSSIWEGTLARALFVLGICIGSMFAVTPAVAGVFFPFPLMIESSQIKNMLWLTSALIATGIVCIVSAVVHTAESPRYALAMALLGGFVFLSLRKGALLLIVQLPWERLSS</sequence>
<keyword evidence="5 10" id="KW-0812">Transmembrane</keyword>
<feature type="transmembrane region" description="Helical" evidence="10">
    <location>
        <begin position="485"/>
        <end position="507"/>
    </location>
</feature>
<name>A0A7R9U3B6_9STRA</name>
<evidence type="ECO:0000256" key="2">
    <source>
        <dbReference type="ARBA" id="ARBA00004259"/>
    </source>
</evidence>
<dbReference type="GO" id="GO:0071763">
    <property type="term" value="P:nuclear membrane organization"/>
    <property type="evidence" value="ECO:0007669"/>
    <property type="project" value="TreeGrafter"/>
</dbReference>
<organism evidence="11">
    <name type="scientific">Pinguiococcus pyrenoidosus</name>
    <dbReference type="NCBI Taxonomy" id="172671"/>
    <lineage>
        <taxon>Eukaryota</taxon>
        <taxon>Sar</taxon>
        <taxon>Stramenopiles</taxon>
        <taxon>Ochrophyta</taxon>
        <taxon>Pinguiophyceae</taxon>
        <taxon>Pinguiochrysidales</taxon>
        <taxon>Pinguiochrysidaceae</taxon>
        <taxon>Pinguiococcus</taxon>
    </lineage>
</organism>
<dbReference type="GO" id="GO:0005637">
    <property type="term" value="C:nuclear inner membrane"/>
    <property type="evidence" value="ECO:0007669"/>
    <property type="project" value="TreeGrafter"/>
</dbReference>
<dbReference type="Pfam" id="PF07787">
    <property type="entry name" value="TMEM43"/>
    <property type="match status" value="1"/>
</dbReference>
<dbReference type="AlphaFoldDB" id="A0A7R9U3B6"/>
<dbReference type="EMBL" id="HBEA01002887">
    <property type="protein sequence ID" value="CAD8252649.1"/>
    <property type="molecule type" value="Transcribed_RNA"/>
</dbReference>
<feature type="transmembrane region" description="Helical" evidence="10">
    <location>
        <begin position="513"/>
        <end position="537"/>
    </location>
</feature>
<keyword evidence="7 10" id="KW-1133">Transmembrane helix</keyword>